<dbReference type="EMBL" id="JBHSGN010000107">
    <property type="protein sequence ID" value="MFC4675615.1"/>
    <property type="molecule type" value="Genomic_DNA"/>
</dbReference>
<organism evidence="3 4">
    <name type="scientific">Dysgonomonas termitidis</name>
    <dbReference type="NCBI Taxonomy" id="1516126"/>
    <lineage>
        <taxon>Bacteria</taxon>
        <taxon>Pseudomonadati</taxon>
        <taxon>Bacteroidota</taxon>
        <taxon>Bacteroidia</taxon>
        <taxon>Bacteroidales</taxon>
        <taxon>Dysgonomonadaceae</taxon>
        <taxon>Dysgonomonas</taxon>
    </lineage>
</organism>
<proteinExistence type="predicted"/>
<dbReference type="SUPFAM" id="SSF63829">
    <property type="entry name" value="Calcium-dependent phosphotriesterase"/>
    <property type="match status" value="1"/>
</dbReference>
<dbReference type="Proteomes" id="UP001596023">
    <property type="component" value="Unassembled WGS sequence"/>
</dbReference>
<keyword evidence="2" id="KW-0964">Secreted</keyword>
<reference evidence="4" key="1">
    <citation type="journal article" date="2019" name="Int. J. Syst. Evol. Microbiol.">
        <title>The Global Catalogue of Microorganisms (GCM) 10K type strain sequencing project: providing services to taxonomists for standard genome sequencing and annotation.</title>
        <authorList>
            <consortium name="The Broad Institute Genomics Platform"/>
            <consortium name="The Broad Institute Genome Sequencing Center for Infectious Disease"/>
            <person name="Wu L."/>
            <person name="Ma J."/>
        </authorList>
    </citation>
    <scope>NUCLEOTIDE SEQUENCE [LARGE SCALE GENOMIC DNA]</scope>
    <source>
        <strain evidence="4">CCUG 66188</strain>
    </source>
</reference>
<evidence type="ECO:0000256" key="2">
    <source>
        <dbReference type="ARBA" id="ARBA00022525"/>
    </source>
</evidence>
<keyword evidence="4" id="KW-1185">Reference proteome</keyword>
<dbReference type="PANTHER" id="PTHR10009">
    <property type="entry name" value="PROTEIN YELLOW-RELATED"/>
    <property type="match status" value="1"/>
</dbReference>
<comment type="caution">
    <text evidence="3">The sequence shown here is derived from an EMBL/GenBank/DDBJ whole genome shotgun (WGS) entry which is preliminary data.</text>
</comment>
<sequence>MKKYILAFSLMIGVNTYSQTVDYEIFATVEQSVGNIAFTHQGDLVYSHHPFFNPTYRVVRYDAETKTTTPFPNQGWNTPRETDDLYLSNVLGIRNDENGIVWMLDMGQRNPVTPKIVGWNTVMDKLERIYYLPESAVVSTSQPNDMVVDTKNGFFIIADEGIGNGGDGSTASLIIVDMKTGKTRRLLEGSRTTVPENSPTVIKGEPLTINGKNLLVGCDGITADKNFEWLYYAPLNGSKMYRVKMNDLLNENLSEIELDKRIQSYSDKPNNGGLSIDIDGNLYLTAMESNSVAVILAKDKSIHNVVTDEKLLWADGVSYNVSDGCMYVSAAQVHLGAAFNNGKSIAKAPFYIFRFKPLSEGVPFR</sequence>
<protein>
    <submittedName>
        <fullName evidence="3">L-dopachrome tautomerase-related protein</fullName>
    </submittedName>
</protein>
<dbReference type="Pfam" id="PF03022">
    <property type="entry name" value="MRJP"/>
    <property type="match status" value="1"/>
</dbReference>
<gene>
    <name evidence="3" type="ORF">ACFO6W_18155</name>
</gene>
<dbReference type="RefSeq" id="WP_379999006.1">
    <property type="nucleotide sequence ID" value="NZ_JBHSGN010000107.1"/>
</dbReference>
<evidence type="ECO:0000313" key="3">
    <source>
        <dbReference type="EMBL" id="MFC4675615.1"/>
    </source>
</evidence>
<dbReference type="InterPro" id="IPR017996">
    <property type="entry name" value="MRJP/yellow-related"/>
</dbReference>
<dbReference type="Gene3D" id="2.120.10.30">
    <property type="entry name" value="TolB, C-terminal domain"/>
    <property type="match status" value="1"/>
</dbReference>
<comment type="subcellular location">
    <subcellularLocation>
        <location evidence="1">Secreted</location>
    </subcellularLocation>
</comment>
<evidence type="ECO:0000256" key="1">
    <source>
        <dbReference type="ARBA" id="ARBA00004613"/>
    </source>
</evidence>
<evidence type="ECO:0000313" key="4">
    <source>
        <dbReference type="Proteomes" id="UP001596023"/>
    </source>
</evidence>
<accession>A0ABV9KZM3</accession>
<dbReference type="PANTHER" id="PTHR10009:SF18">
    <property type="entry name" value="PROTEIN YELLOW-LIKE PROTEIN"/>
    <property type="match status" value="1"/>
</dbReference>
<dbReference type="InterPro" id="IPR011042">
    <property type="entry name" value="6-blade_b-propeller_TolB-like"/>
</dbReference>
<name>A0ABV9KZM3_9BACT</name>